<sequence length="110" mass="11585">MDTAEDTAQRVQSLGQSLAPAGECLRGAAADAHWLGAAEILRQFQIRGLACPAPVLRTIRRDLSGTGPGREMKAHGGAVVESQMHVPHAGDFATAGSCRRAIAQIQWARG</sequence>
<evidence type="ECO:0000313" key="1">
    <source>
        <dbReference type="EMBL" id="GAA1002447.1"/>
    </source>
</evidence>
<proteinExistence type="predicted"/>
<dbReference type="EMBL" id="BAAAIE010000148">
    <property type="protein sequence ID" value="GAA1002447.1"/>
    <property type="molecule type" value="Genomic_DNA"/>
</dbReference>
<reference evidence="1 2" key="1">
    <citation type="journal article" date="2019" name="Int. J. Syst. Evol. Microbiol.">
        <title>The Global Catalogue of Microorganisms (GCM) 10K type strain sequencing project: providing services to taxonomists for standard genome sequencing and annotation.</title>
        <authorList>
            <consortium name="The Broad Institute Genomics Platform"/>
            <consortium name="The Broad Institute Genome Sequencing Center for Infectious Disease"/>
            <person name="Wu L."/>
            <person name="Ma J."/>
        </authorList>
    </citation>
    <scope>NUCLEOTIDE SEQUENCE [LARGE SCALE GENOMIC DNA]</scope>
    <source>
        <strain evidence="1 2">JCM 11445</strain>
    </source>
</reference>
<keyword evidence="2" id="KW-1185">Reference proteome</keyword>
<protein>
    <submittedName>
        <fullName evidence="1">Uncharacterized protein</fullName>
    </submittedName>
</protein>
<evidence type="ECO:0000313" key="2">
    <source>
        <dbReference type="Proteomes" id="UP001500033"/>
    </source>
</evidence>
<accession>A0ABN1SQU8</accession>
<gene>
    <name evidence="1" type="ORF">GCM10009576_094900</name>
</gene>
<comment type="caution">
    <text evidence="1">The sequence shown here is derived from an EMBL/GenBank/DDBJ whole genome shotgun (WGS) entry which is preliminary data.</text>
</comment>
<dbReference type="Proteomes" id="UP001500033">
    <property type="component" value="Unassembled WGS sequence"/>
</dbReference>
<organism evidence="1 2">
    <name type="scientific">Streptomyces rhizosphaericus</name>
    <dbReference type="NCBI Taxonomy" id="114699"/>
    <lineage>
        <taxon>Bacteria</taxon>
        <taxon>Bacillati</taxon>
        <taxon>Actinomycetota</taxon>
        <taxon>Actinomycetes</taxon>
        <taxon>Kitasatosporales</taxon>
        <taxon>Streptomycetaceae</taxon>
        <taxon>Streptomyces</taxon>
        <taxon>Streptomyces violaceusniger group</taxon>
    </lineage>
</organism>
<name>A0ABN1SQU8_9ACTN</name>